<organism evidence="2">
    <name type="scientific">uncultured Acetobacteraceae bacterium</name>
    <dbReference type="NCBI Taxonomy" id="169975"/>
    <lineage>
        <taxon>Bacteria</taxon>
        <taxon>Pseudomonadati</taxon>
        <taxon>Pseudomonadota</taxon>
        <taxon>Alphaproteobacteria</taxon>
        <taxon>Acetobacterales</taxon>
        <taxon>Acetobacteraceae</taxon>
        <taxon>environmental samples</taxon>
    </lineage>
</organism>
<dbReference type="EMBL" id="CADCTG010000033">
    <property type="protein sequence ID" value="CAA9215059.1"/>
    <property type="molecule type" value="Genomic_DNA"/>
</dbReference>
<name>A0A6J4H654_9PROT</name>
<feature type="region of interest" description="Disordered" evidence="1">
    <location>
        <begin position="203"/>
        <end position="236"/>
    </location>
</feature>
<reference evidence="2" key="1">
    <citation type="submission" date="2020-02" db="EMBL/GenBank/DDBJ databases">
        <authorList>
            <person name="Meier V. D."/>
        </authorList>
    </citation>
    <scope>NUCLEOTIDE SEQUENCE</scope>
    <source>
        <strain evidence="2">AVDCRST_MAG08</strain>
    </source>
</reference>
<feature type="compositionally biased region" description="Basic and acidic residues" evidence="1">
    <location>
        <begin position="80"/>
        <end position="93"/>
    </location>
</feature>
<proteinExistence type="predicted"/>
<feature type="compositionally biased region" description="Basic residues" evidence="1">
    <location>
        <begin position="166"/>
        <end position="181"/>
    </location>
</feature>
<accession>A0A6J4H654</accession>
<feature type="compositionally biased region" description="Basic residues" evidence="1">
    <location>
        <begin position="214"/>
        <end position="236"/>
    </location>
</feature>
<feature type="region of interest" description="Disordered" evidence="1">
    <location>
        <begin position="66"/>
        <end position="116"/>
    </location>
</feature>
<evidence type="ECO:0000256" key="1">
    <source>
        <dbReference type="SAM" id="MobiDB-lite"/>
    </source>
</evidence>
<protein>
    <submittedName>
        <fullName evidence="2">TRAP-type C4-dicarboxylate transport system, large permease component</fullName>
    </submittedName>
</protein>
<feature type="non-terminal residue" evidence="2">
    <location>
        <position position="236"/>
    </location>
</feature>
<gene>
    <name evidence="2" type="ORF">AVDCRST_MAG08-310</name>
</gene>
<feature type="non-terminal residue" evidence="2">
    <location>
        <position position="1"/>
    </location>
</feature>
<dbReference type="AlphaFoldDB" id="A0A6J4H654"/>
<sequence length="236" mass="26754">GALDLLRRHQRQQHGGRCQPVQALHRGAAQRGLRRQLLRRHNRRLRRARGHHPALHLDDRLGRRADGLDRRAVPRRRGARPADRAGADGDRPRLRQSPRLPDLPARHPGAGGAELPDLRAGAHHAAHHHRRQDLRLVHRDGERLHRRALRRLPFPVGVPRTGLARPGRRPRRHGAAGRRGAVLRRHGQRLRLAARLLPDPRGAALGRQGVGHGAGRHRLLHRRRVPRGGLLPRRHP</sequence>
<feature type="region of interest" description="Disordered" evidence="1">
    <location>
        <begin position="157"/>
        <end position="181"/>
    </location>
</feature>
<evidence type="ECO:0000313" key="2">
    <source>
        <dbReference type="EMBL" id="CAA9215059.1"/>
    </source>
</evidence>